<reference evidence="2 3" key="1">
    <citation type="submission" date="2020-05" db="EMBL/GenBank/DDBJ databases">
        <title>Vigna angularis (adzuki bean) Var. LongXiaoDou No. 4 denovo assembly.</title>
        <authorList>
            <person name="Xiang H."/>
        </authorList>
    </citation>
    <scope>NUCLEOTIDE SEQUENCE [LARGE SCALE GENOMIC DNA]</scope>
    <source>
        <tissue evidence="2">Leaf</tissue>
    </source>
</reference>
<protein>
    <submittedName>
        <fullName evidence="2">Uncharacterized protein</fullName>
    </submittedName>
</protein>
<evidence type="ECO:0000256" key="1">
    <source>
        <dbReference type="SAM" id="Phobius"/>
    </source>
</evidence>
<dbReference type="Proteomes" id="UP000743370">
    <property type="component" value="Unassembled WGS sequence"/>
</dbReference>
<organism evidence="2 3">
    <name type="scientific">Phaseolus angularis</name>
    <name type="common">Azuki bean</name>
    <name type="synonym">Vigna angularis</name>
    <dbReference type="NCBI Taxonomy" id="3914"/>
    <lineage>
        <taxon>Eukaryota</taxon>
        <taxon>Viridiplantae</taxon>
        <taxon>Streptophyta</taxon>
        <taxon>Embryophyta</taxon>
        <taxon>Tracheophyta</taxon>
        <taxon>Spermatophyta</taxon>
        <taxon>Magnoliopsida</taxon>
        <taxon>eudicotyledons</taxon>
        <taxon>Gunneridae</taxon>
        <taxon>Pentapetalae</taxon>
        <taxon>rosids</taxon>
        <taxon>fabids</taxon>
        <taxon>Fabales</taxon>
        <taxon>Fabaceae</taxon>
        <taxon>Papilionoideae</taxon>
        <taxon>50 kb inversion clade</taxon>
        <taxon>NPAAA clade</taxon>
        <taxon>indigoferoid/millettioid clade</taxon>
        <taxon>Phaseoleae</taxon>
        <taxon>Vigna</taxon>
    </lineage>
</organism>
<evidence type="ECO:0000313" key="3">
    <source>
        <dbReference type="Proteomes" id="UP000743370"/>
    </source>
</evidence>
<keyword evidence="1" id="KW-0472">Membrane</keyword>
<dbReference type="AlphaFoldDB" id="A0A8T0JZH5"/>
<gene>
    <name evidence="2" type="ORF">HKW66_Vig0179420</name>
</gene>
<keyword evidence="1" id="KW-0812">Transmembrane</keyword>
<comment type="caution">
    <text evidence="2">The sequence shown here is derived from an EMBL/GenBank/DDBJ whole genome shotgun (WGS) entry which is preliminary data.</text>
</comment>
<sequence>MPSSSGLLRRFTASSATILITTMMGSKNHIVDDHPLLAPPDQIENLALHDHDHDAGKSTFSSAYRRAFTTFSESNHHPFSPPIVSTPVDSDPLLSPLQYFPNPNSPDASSYIETFGFCRSSATAHSIVLVAVSILVVNISKIITLIVFGFDERVIIAMDLYICGFVEAVVGGADGFRWSMDVVGGEGRALAWADEVSVVVVVGVNKSNKRH</sequence>
<dbReference type="EMBL" id="JABFOF010000007">
    <property type="protein sequence ID" value="KAG2389869.1"/>
    <property type="molecule type" value="Genomic_DNA"/>
</dbReference>
<evidence type="ECO:0000313" key="2">
    <source>
        <dbReference type="EMBL" id="KAG2389869.1"/>
    </source>
</evidence>
<feature type="transmembrane region" description="Helical" evidence="1">
    <location>
        <begin position="127"/>
        <end position="148"/>
    </location>
</feature>
<accession>A0A8T0JZH5</accession>
<proteinExistence type="predicted"/>
<name>A0A8T0JZH5_PHAAN</name>
<keyword evidence="1" id="KW-1133">Transmembrane helix</keyword>